<sequence length="473" mass="50665">MAQNQPAEAPAQGHWSSRVWPQLLPELAERIVGCLSLNDIAATFRQVNKATAEAFRGPQHTIVRLSEPVPPHAFAAHWLAPGATRGLNLVRRRKLVRLVAASGVVANLEVAVHAAGCLLTYQVFEAAASAGKLEACQWLWEQGCPENERRWYVLTDVLAAAAGGGHRHVCEWLLGRGVSWQSSGAAEAARGGHVGLMEWLLERRRQMGSTKPEEEMHKLVCGVVHGCDLATLQRQWGNWGLLKGQTKAAALRAAAGSPTPDWAAKVEWLEAQGCPRDHKPAAAAAICPNDAAARLAWLRGRGYPLDGRLVCSAARVGNLAAVQYLLSELGALDGGLYCAASGSVELLAWLVDHGCGEWSCDASTSAAESGCEEALEWVVAQGCPVKDDGSPYLNACRNGDLATVRLLRRLEVPWGPAGRVVLEAARVAPLPLLRWLLEEGCPVGDYEAAKVKAGERASGRAEALQLLEAHQPV</sequence>
<accession>A0A150FTF9</accession>
<dbReference type="GO" id="GO:0016020">
    <property type="term" value="C:membrane"/>
    <property type="evidence" value="ECO:0007669"/>
    <property type="project" value="TreeGrafter"/>
</dbReference>
<dbReference type="Gene3D" id="1.25.40.20">
    <property type="entry name" value="Ankyrin repeat-containing domain"/>
    <property type="match status" value="2"/>
</dbReference>
<dbReference type="SUPFAM" id="SSF48403">
    <property type="entry name" value="Ankyrin repeat"/>
    <property type="match status" value="1"/>
</dbReference>
<organism evidence="1 2">
    <name type="scientific">Gonium pectorale</name>
    <name type="common">Green alga</name>
    <dbReference type="NCBI Taxonomy" id="33097"/>
    <lineage>
        <taxon>Eukaryota</taxon>
        <taxon>Viridiplantae</taxon>
        <taxon>Chlorophyta</taxon>
        <taxon>core chlorophytes</taxon>
        <taxon>Chlorophyceae</taxon>
        <taxon>CS clade</taxon>
        <taxon>Chlamydomonadales</taxon>
        <taxon>Volvocaceae</taxon>
        <taxon>Gonium</taxon>
    </lineage>
</organism>
<protein>
    <submittedName>
        <fullName evidence="1">Uncharacterized protein</fullName>
    </submittedName>
</protein>
<dbReference type="GO" id="GO:0030149">
    <property type="term" value="P:sphingolipid catabolic process"/>
    <property type="evidence" value="ECO:0007669"/>
    <property type="project" value="TreeGrafter"/>
</dbReference>
<gene>
    <name evidence="1" type="ORF">GPECTOR_1495g674</name>
</gene>
<dbReference type="EMBL" id="LSYV01001488">
    <property type="protein sequence ID" value="KXZ40889.1"/>
    <property type="molecule type" value="Genomic_DNA"/>
</dbReference>
<dbReference type="PANTHER" id="PTHR12393:SF6">
    <property type="entry name" value="SPHINGOMYELIN PHOSPHODIESTERASE 2"/>
    <property type="match status" value="1"/>
</dbReference>
<evidence type="ECO:0000313" key="2">
    <source>
        <dbReference type="Proteomes" id="UP000075714"/>
    </source>
</evidence>
<dbReference type="Proteomes" id="UP000075714">
    <property type="component" value="Unassembled WGS sequence"/>
</dbReference>
<keyword evidence="2" id="KW-1185">Reference proteome</keyword>
<dbReference type="AlphaFoldDB" id="A0A150FTF9"/>
<dbReference type="GO" id="GO:0005783">
    <property type="term" value="C:endoplasmic reticulum"/>
    <property type="evidence" value="ECO:0007669"/>
    <property type="project" value="TreeGrafter"/>
</dbReference>
<dbReference type="InterPro" id="IPR036770">
    <property type="entry name" value="Ankyrin_rpt-contain_sf"/>
</dbReference>
<dbReference type="GO" id="GO:0046513">
    <property type="term" value="P:ceramide biosynthetic process"/>
    <property type="evidence" value="ECO:0007669"/>
    <property type="project" value="TreeGrafter"/>
</dbReference>
<reference evidence="2" key="1">
    <citation type="journal article" date="2016" name="Nat. Commun.">
        <title>The Gonium pectorale genome demonstrates co-option of cell cycle regulation during the evolution of multicellularity.</title>
        <authorList>
            <person name="Hanschen E.R."/>
            <person name="Marriage T.N."/>
            <person name="Ferris P.J."/>
            <person name="Hamaji T."/>
            <person name="Toyoda A."/>
            <person name="Fujiyama A."/>
            <person name="Neme R."/>
            <person name="Noguchi H."/>
            <person name="Minakuchi Y."/>
            <person name="Suzuki M."/>
            <person name="Kawai-Toyooka H."/>
            <person name="Smith D.R."/>
            <person name="Sparks H."/>
            <person name="Anderson J."/>
            <person name="Bakaric R."/>
            <person name="Luria V."/>
            <person name="Karger A."/>
            <person name="Kirschner M.W."/>
            <person name="Durand P.M."/>
            <person name="Michod R.E."/>
            <person name="Nozaki H."/>
            <person name="Olson B.J."/>
        </authorList>
    </citation>
    <scope>NUCLEOTIDE SEQUENCE [LARGE SCALE GENOMIC DNA]</scope>
    <source>
        <strain evidence="2">NIES-2863</strain>
    </source>
</reference>
<dbReference type="GO" id="GO:0071944">
    <property type="term" value="C:cell periphery"/>
    <property type="evidence" value="ECO:0007669"/>
    <property type="project" value="TreeGrafter"/>
</dbReference>
<dbReference type="PANTHER" id="PTHR12393">
    <property type="entry name" value="SPHINGOMYELIN PHOSPHODIESTERASE RELATED"/>
    <property type="match status" value="1"/>
</dbReference>
<evidence type="ECO:0000313" key="1">
    <source>
        <dbReference type="EMBL" id="KXZ40889.1"/>
    </source>
</evidence>
<proteinExistence type="predicted"/>
<name>A0A150FTF9_GONPE</name>
<dbReference type="GO" id="GO:0004620">
    <property type="term" value="F:phospholipase activity"/>
    <property type="evidence" value="ECO:0007669"/>
    <property type="project" value="TreeGrafter"/>
</dbReference>
<dbReference type="OrthoDB" id="63514at2759"/>
<comment type="caution">
    <text evidence="1">The sequence shown here is derived from an EMBL/GenBank/DDBJ whole genome shotgun (WGS) entry which is preliminary data.</text>
</comment>